<comment type="caution">
    <text evidence="1">The sequence shown here is derived from an EMBL/GenBank/DDBJ whole genome shotgun (WGS) entry which is preliminary data.</text>
</comment>
<evidence type="ECO:0000313" key="1">
    <source>
        <dbReference type="EMBL" id="GAE89987.1"/>
    </source>
</evidence>
<dbReference type="STRING" id="1294263.JCM21531_3563"/>
<evidence type="ECO:0000313" key="2">
    <source>
        <dbReference type="Proteomes" id="UP000019109"/>
    </source>
</evidence>
<name>W4V9X3_9FIRM</name>
<organism evidence="1 2">
    <name type="scientific">Acetivibrio straminisolvens JCM 21531</name>
    <dbReference type="NCBI Taxonomy" id="1294263"/>
    <lineage>
        <taxon>Bacteria</taxon>
        <taxon>Bacillati</taxon>
        <taxon>Bacillota</taxon>
        <taxon>Clostridia</taxon>
        <taxon>Eubacteriales</taxon>
        <taxon>Oscillospiraceae</taxon>
        <taxon>Acetivibrio</taxon>
    </lineage>
</organism>
<keyword evidence="2" id="KW-1185">Reference proteome</keyword>
<sequence>MREKARIPFSGDVTIESVMKGYEDYFEIPCLAEKIEYEDYALIAGWSGDISKINRALDVVKSSLKSWPEERYFKKFGGFDNWFATLEKRVMDKDMLHSIVETQIAQLKVEKLPVRNLII</sequence>
<gene>
    <name evidence="1" type="ORF">JCM21531_3563</name>
</gene>
<protein>
    <submittedName>
        <fullName evidence="1">Uncharacterized protein</fullName>
    </submittedName>
</protein>
<reference evidence="1" key="1">
    <citation type="journal article" date="2014" name="Genome Announc.">
        <title>Draft Genome Sequence of Clostridium straminisolvens Strain JCM 21531T, Isolated from a Cellulose-Degrading Bacterial Community.</title>
        <authorList>
            <person name="Yuki M."/>
            <person name="Oshima K."/>
            <person name="Suda W."/>
            <person name="Sakamoto M."/>
            <person name="Kitamura K."/>
            <person name="Iida T."/>
            <person name="Hattori M."/>
            <person name="Ohkuma M."/>
        </authorList>
    </citation>
    <scope>NUCLEOTIDE SEQUENCE [LARGE SCALE GENOMIC DNA]</scope>
    <source>
        <strain evidence="1">JCM 21531</strain>
    </source>
</reference>
<dbReference type="Proteomes" id="UP000019109">
    <property type="component" value="Unassembled WGS sequence"/>
</dbReference>
<dbReference type="EMBL" id="BAVR01000052">
    <property type="protein sequence ID" value="GAE89987.1"/>
    <property type="molecule type" value="Genomic_DNA"/>
</dbReference>
<accession>W4V9X3</accession>
<dbReference type="AlphaFoldDB" id="W4V9X3"/>
<proteinExistence type="predicted"/>